<evidence type="ECO:0000313" key="2">
    <source>
        <dbReference type="Proteomes" id="UP000262882"/>
    </source>
</evidence>
<evidence type="ECO:0000313" key="1">
    <source>
        <dbReference type="EMBL" id="RFS81792.1"/>
    </source>
</evidence>
<protein>
    <submittedName>
        <fullName evidence="1">Uncharacterized protein</fullName>
    </submittedName>
</protein>
<comment type="caution">
    <text evidence="1">The sequence shown here is derived from an EMBL/GenBank/DDBJ whole genome shotgun (WGS) entry which is preliminary data.</text>
</comment>
<accession>A0A372G9H4</accession>
<gene>
    <name evidence="1" type="ORF">D0T12_29130</name>
</gene>
<keyword evidence="2" id="KW-1185">Reference proteome</keyword>
<dbReference type="AlphaFoldDB" id="A0A372G9H4"/>
<sequence>MSSAVRRTWRRLVQTYHQLCARDDAAAHGFTVPTGVWSCVRCHQAHLELATLHHHLRTEHW</sequence>
<organism evidence="1 2">
    <name type="scientific">Actinomadura spongiicola</name>
    <dbReference type="NCBI Taxonomy" id="2303421"/>
    <lineage>
        <taxon>Bacteria</taxon>
        <taxon>Bacillati</taxon>
        <taxon>Actinomycetota</taxon>
        <taxon>Actinomycetes</taxon>
        <taxon>Streptosporangiales</taxon>
        <taxon>Thermomonosporaceae</taxon>
        <taxon>Actinomadura</taxon>
    </lineage>
</organism>
<dbReference type="Proteomes" id="UP000262882">
    <property type="component" value="Unassembled WGS sequence"/>
</dbReference>
<dbReference type="OrthoDB" id="3481486at2"/>
<dbReference type="EMBL" id="QVNQ01000011">
    <property type="protein sequence ID" value="RFS81792.1"/>
    <property type="molecule type" value="Genomic_DNA"/>
</dbReference>
<name>A0A372G9H4_9ACTN</name>
<reference evidence="1 2" key="1">
    <citation type="submission" date="2018-08" db="EMBL/GenBank/DDBJ databases">
        <title>Actinomadura spongicola sp. nov., isolated from marine sponge Leucetta chagosensis.</title>
        <authorList>
            <person name="Li L."/>
            <person name="Lin H.W."/>
        </authorList>
    </citation>
    <scope>NUCLEOTIDE SEQUENCE [LARGE SCALE GENOMIC DNA]</scope>
    <source>
        <strain evidence="1 2">LHW52907</strain>
    </source>
</reference>
<dbReference type="RefSeq" id="WP_117403582.1">
    <property type="nucleotide sequence ID" value="NZ_QVNQ01000011.1"/>
</dbReference>
<proteinExistence type="predicted"/>